<evidence type="ECO:0008006" key="4">
    <source>
        <dbReference type="Google" id="ProtNLM"/>
    </source>
</evidence>
<dbReference type="PANTHER" id="PTHR31956:SF1">
    <property type="entry name" value="NON-SPECIFIC PHOSPHOLIPASE C1"/>
    <property type="match status" value="1"/>
</dbReference>
<dbReference type="RefSeq" id="WP_104521017.1">
    <property type="nucleotide sequence ID" value="NZ_NHRY01000231.1"/>
</dbReference>
<dbReference type="GO" id="GO:0042578">
    <property type="term" value="F:phosphoric ester hydrolase activity"/>
    <property type="evidence" value="ECO:0007669"/>
    <property type="project" value="UniProtKB-ARBA"/>
</dbReference>
<evidence type="ECO:0000313" key="3">
    <source>
        <dbReference type="Proteomes" id="UP000239724"/>
    </source>
</evidence>
<dbReference type="Pfam" id="PF04185">
    <property type="entry name" value="Phosphoesterase"/>
    <property type="match status" value="1"/>
</dbReference>
<protein>
    <recommendedName>
        <fullName evidence="4">Phospholipase</fullName>
    </recommendedName>
</protein>
<dbReference type="EMBL" id="NHRY01000231">
    <property type="protein sequence ID" value="PPQ29233.1"/>
    <property type="molecule type" value="Genomic_DNA"/>
</dbReference>
<keyword evidence="1" id="KW-0378">Hydrolase</keyword>
<dbReference type="PANTHER" id="PTHR31956">
    <property type="entry name" value="NON-SPECIFIC PHOSPHOLIPASE C4-RELATED"/>
    <property type="match status" value="1"/>
</dbReference>
<comment type="caution">
    <text evidence="2">The sequence shown here is derived from an EMBL/GenBank/DDBJ whole genome shotgun (WGS) entry which is preliminary data.</text>
</comment>
<reference evidence="2 3" key="1">
    <citation type="journal article" date="2018" name="Arch. Microbiol.">
        <title>New insights into the metabolic potential of the phototrophic purple bacterium Rhodopila globiformis DSM 161(T) from its draft genome sequence and evidence for a vanadium-dependent nitrogenase.</title>
        <authorList>
            <person name="Imhoff J.F."/>
            <person name="Rahn T."/>
            <person name="Kunzel S."/>
            <person name="Neulinger S.C."/>
        </authorList>
    </citation>
    <scope>NUCLEOTIDE SEQUENCE [LARGE SCALE GENOMIC DNA]</scope>
    <source>
        <strain evidence="2 3">DSM 161</strain>
    </source>
</reference>
<proteinExistence type="predicted"/>
<dbReference type="Proteomes" id="UP000239724">
    <property type="component" value="Unassembled WGS sequence"/>
</dbReference>
<keyword evidence="3" id="KW-1185">Reference proteome</keyword>
<dbReference type="GO" id="GO:0009395">
    <property type="term" value="P:phospholipid catabolic process"/>
    <property type="evidence" value="ECO:0007669"/>
    <property type="project" value="TreeGrafter"/>
</dbReference>
<dbReference type="InterPro" id="IPR017850">
    <property type="entry name" value="Alkaline_phosphatase_core_sf"/>
</dbReference>
<evidence type="ECO:0000256" key="1">
    <source>
        <dbReference type="ARBA" id="ARBA00022801"/>
    </source>
</evidence>
<evidence type="ECO:0000313" key="2">
    <source>
        <dbReference type="EMBL" id="PPQ29233.1"/>
    </source>
</evidence>
<dbReference type="OrthoDB" id="9770871at2"/>
<dbReference type="InterPro" id="IPR007312">
    <property type="entry name" value="Phosphoesterase"/>
</dbReference>
<name>A0A2S6N3P6_RHOGL</name>
<dbReference type="Gene3D" id="3.40.720.10">
    <property type="entry name" value="Alkaline Phosphatase, subunit A"/>
    <property type="match status" value="2"/>
</dbReference>
<sequence length="457" mass="51560">MAVDHIVVLMMENNGFDRMLGWMGATDRGVDGVDPANPRANPDTVGGGQVVQAETRTRTIDRDPLHYLANALAQLDGGTNQGFVNDYVRTYPTSTPAERQEIMGWYPRGFLPALHTLAETGVVFDRWFSSMPGPTWMNRLFAHTGTSLGHVAEPGSLFHPNLHIYSERTLYDELTDADVPWHIYYGDVPQSLVLTHQWRHLHNYRAFRHWDDDVKAGKLPGYSFIEPTYFGPNQNDQHPPHDVMRGDALIAKVYNPLRANPALFARTLLIVLYDEHGGFFDHVVPPATVPPDDHTEHYAFDRLGFRVPAVFVSPLLDPGVVKAVHDHTSLLKMAAEMWPGVQPLGRRAQQANNPLAALRWRDTPRTDMPEAPIASDIQPAWALPNVKGFKTSLFGLSHHLESLIGHARHRLMARAHEALDDSHIQGRLITDRVEAFMTHQRRGQGMLARLFGWRRPR</sequence>
<accession>A0A2S6N3P6</accession>
<organism evidence="2 3">
    <name type="scientific">Rhodopila globiformis</name>
    <name type="common">Rhodopseudomonas globiformis</name>
    <dbReference type="NCBI Taxonomy" id="1071"/>
    <lineage>
        <taxon>Bacteria</taxon>
        <taxon>Pseudomonadati</taxon>
        <taxon>Pseudomonadota</taxon>
        <taxon>Alphaproteobacteria</taxon>
        <taxon>Acetobacterales</taxon>
        <taxon>Acetobacteraceae</taxon>
        <taxon>Rhodopila</taxon>
    </lineage>
</organism>
<dbReference type="AlphaFoldDB" id="A0A2S6N3P6"/>
<gene>
    <name evidence="2" type="ORF">CCS01_22250</name>
</gene>